<reference evidence="2" key="1">
    <citation type="submission" date="2015-05" db="EMBL/GenBank/DDBJ databases">
        <authorList>
            <person name="Urmite Genomes"/>
        </authorList>
    </citation>
    <scope>NUCLEOTIDE SEQUENCE [LARGE SCALE GENOMIC DNA]</scope>
    <source>
        <strain evidence="2">LF1</strain>
    </source>
</reference>
<dbReference type="RefSeq" id="WP_090635016.1">
    <property type="nucleotide sequence ID" value="NZ_CVRB01000003.1"/>
</dbReference>
<dbReference type="EMBL" id="CVRB01000003">
    <property type="protein sequence ID" value="CRK82673.1"/>
    <property type="molecule type" value="Genomic_DNA"/>
</dbReference>
<organism evidence="1 2">
    <name type="scientific">Neobacillus massiliamazoniensis</name>
    <dbReference type="NCBI Taxonomy" id="1499688"/>
    <lineage>
        <taxon>Bacteria</taxon>
        <taxon>Bacillati</taxon>
        <taxon>Bacillota</taxon>
        <taxon>Bacilli</taxon>
        <taxon>Bacillales</taxon>
        <taxon>Bacillaceae</taxon>
        <taxon>Neobacillus</taxon>
    </lineage>
</organism>
<proteinExistence type="predicted"/>
<evidence type="ECO:0000313" key="2">
    <source>
        <dbReference type="Proteomes" id="UP000199087"/>
    </source>
</evidence>
<accession>A0A0U1NXD7</accession>
<dbReference type="AlphaFoldDB" id="A0A0U1NXD7"/>
<sequence>MSWHDHCNRDSFRWAASVCDSVPAGGVSLRSQSADNPIKRPRREMTGLVQPLERQMEMERIRKEIFSTSKRRRRGFM</sequence>
<protein>
    <submittedName>
        <fullName evidence="1">Uncharacterized protein</fullName>
    </submittedName>
</protein>
<keyword evidence="2" id="KW-1185">Reference proteome</keyword>
<dbReference type="Proteomes" id="UP000199087">
    <property type="component" value="Unassembled WGS sequence"/>
</dbReference>
<evidence type="ECO:0000313" key="1">
    <source>
        <dbReference type="EMBL" id="CRK82673.1"/>
    </source>
</evidence>
<gene>
    <name evidence="1" type="ORF">BN000_02616</name>
</gene>
<name>A0A0U1NXD7_9BACI</name>